<reference evidence="2 3" key="1">
    <citation type="submission" date="2024-01" db="EMBL/GenBank/DDBJ databases">
        <title>The complete chloroplast genome sequence of Lithospermum erythrorhizon: insights into the phylogenetic relationship among Boraginaceae species and the maternal lineages of purple gromwells.</title>
        <authorList>
            <person name="Okada T."/>
            <person name="Watanabe K."/>
        </authorList>
    </citation>
    <scope>NUCLEOTIDE SEQUENCE [LARGE SCALE GENOMIC DNA]</scope>
</reference>
<protein>
    <submittedName>
        <fullName evidence="2">Uncharacterized protein</fullName>
    </submittedName>
</protein>
<accession>A0AAV3S370</accession>
<evidence type="ECO:0000313" key="3">
    <source>
        <dbReference type="Proteomes" id="UP001454036"/>
    </source>
</evidence>
<proteinExistence type="predicted"/>
<evidence type="ECO:0000313" key="2">
    <source>
        <dbReference type="EMBL" id="GAA0186811.1"/>
    </source>
</evidence>
<comment type="caution">
    <text evidence="2">The sequence shown here is derived from an EMBL/GenBank/DDBJ whole genome shotgun (WGS) entry which is preliminary data.</text>
</comment>
<sequence>MVVERPIVNQEARMVKRKKSKDKGKGSKALVPTNMEDEPVFSPTPIRSIPLIDTTQEASRGEAPLIHNFYLPWVHYTKVRELNNPISSRVNVDDDVGGEESYDAIHVEEDALGEGIAPIVEEGVNDSSCAEMSDVADVSDPPANPSVEGTTGKTAEPSVVSKKFAGDVSENVPEGDSVDVSHVDEIVTKGVKIPSTIDLGENVDPSVKDTMNGLKDGSTSGGDVLQPTVTESFKDMAVEGMYIDRPGAVDTGVVSQGADDTLDVDIEEVVPKKAGQEKKKSKKRKLRKLADAERKAKRVAEKAAEDDVHEKAEDHVQEQEAQESDAEDIVDVIIKRRKVTRKLKLNENRTRVGNKRVPKNVATVSSGGVVDTWPDKGLPSSKLSVKCSGASRSGNHETARILRDEDGVIQASLARNLVLEARLRSLNGEADPDVDAIVIGNGAEAPQT</sequence>
<feature type="region of interest" description="Disordered" evidence="1">
    <location>
        <begin position="134"/>
        <end position="158"/>
    </location>
</feature>
<dbReference type="AlphaFoldDB" id="A0AAV3S370"/>
<evidence type="ECO:0000256" key="1">
    <source>
        <dbReference type="SAM" id="MobiDB-lite"/>
    </source>
</evidence>
<gene>
    <name evidence="2" type="ORF">LIER_34099</name>
</gene>
<organism evidence="2 3">
    <name type="scientific">Lithospermum erythrorhizon</name>
    <name type="common">Purple gromwell</name>
    <name type="synonym">Lithospermum officinale var. erythrorhizon</name>
    <dbReference type="NCBI Taxonomy" id="34254"/>
    <lineage>
        <taxon>Eukaryota</taxon>
        <taxon>Viridiplantae</taxon>
        <taxon>Streptophyta</taxon>
        <taxon>Embryophyta</taxon>
        <taxon>Tracheophyta</taxon>
        <taxon>Spermatophyta</taxon>
        <taxon>Magnoliopsida</taxon>
        <taxon>eudicotyledons</taxon>
        <taxon>Gunneridae</taxon>
        <taxon>Pentapetalae</taxon>
        <taxon>asterids</taxon>
        <taxon>lamiids</taxon>
        <taxon>Boraginales</taxon>
        <taxon>Boraginaceae</taxon>
        <taxon>Boraginoideae</taxon>
        <taxon>Lithospermeae</taxon>
        <taxon>Lithospermum</taxon>
    </lineage>
</organism>
<name>A0AAV3S370_LITER</name>
<keyword evidence="3" id="KW-1185">Reference proteome</keyword>
<feature type="region of interest" description="Disordered" evidence="1">
    <location>
        <begin position="1"/>
        <end position="42"/>
    </location>
</feature>
<feature type="region of interest" description="Disordered" evidence="1">
    <location>
        <begin position="273"/>
        <end position="325"/>
    </location>
</feature>
<feature type="compositionally biased region" description="Basic and acidic residues" evidence="1">
    <location>
        <begin position="288"/>
        <end position="318"/>
    </location>
</feature>
<dbReference type="EMBL" id="BAABME010014050">
    <property type="protein sequence ID" value="GAA0186811.1"/>
    <property type="molecule type" value="Genomic_DNA"/>
</dbReference>
<dbReference type="Proteomes" id="UP001454036">
    <property type="component" value="Unassembled WGS sequence"/>
</dbReference>